<proteinExistence type="predicted"/>
<name>A0A8D8U4B4_9HEMI</name>
<organism evidence="1">
    <name type="scientific">Cacopsylla melanoneura</name>
    <dbReference type="NCBI Taxonomy" id="428564"/>
    <lineage>
        <taxon>Eukaryota</taxon>
        <taxon>Metazoa</taxon>
        <taxon>Ecdysozoa</taxon>
        <taxon>Arthropoda</taxon>
        <taxon>Hexapoda</taxon>
        <taxon>Insecta</taxon>
        <taxon>Pterygota</taxon>
        <taxon>Neoptera</taxon>
        <taxon>Paraneoptera</taxon>
        <taxon>Hemiptera</taxon>
        <taxon>Sternorrhyncha</taxon>
        <taxon>Psylloidea</taxon>
        <taxon>Psyllidae</taxon>
        <taxon>Psyllinae</taxon>
        <taxon>Cacopsylla</taxon>
    </lineage>
</organism>
<protein>
    <submittedName>
        <fullName evidence="1">Uncharacterized protein</fullName>
    </submittedName>
</protein>
<sequence>MLRNGNGFAQFGSEPCGSVIHDGCGRMVWHVLGNCLSAELMERWERGQCLMCVVATTVWEWFMPENGVCGFPGGALGVDWRTAPLLLDLCESTLVSIMVGNS</sequence>
<dbReference type="AlphaFoldDB" id="A0A8D8U4B4"/>
<reference evidence="1" key="1">
    <citation type="submission" date="2021-05" db="EMBL/GenBank/DDBJ databases">
        <authorList>
            <person name="Alioto T."/>
            <person name="Alioto T."/>
            <person name="Gomez Garrido J."/>
        </authorList>
    </citation>
    <scope>NUCLEOTIDE SEQUENCE</scope>
</reference>
<dbReference type="EMBL" id="HBUF01331074">
    <property type="protein sequence ID" value="CAG6696971.1"/>
    <property type="molecule type" value="Transcribed_RNA"/>
</dbReference>
<evidence type="ECO:0000313" key="1">
    <source>
        <dbReference type="EMBL" id="CAG6696971.1"/>
    </source>
</evidence>
<accession>A0A8D8U4B4</accession>
<dbReference type="EMBL" id="HBUF01331073">
    <property type="protein sequence ID" value="CAG6696970.1"/>
    <property type="molecule type" value="Transcribed_RNA"/>
</dbReference>